<evidence type="ECO:0008006" key="4">
    <source>
        <dbReference type="Google" id="ProtNLM"/>
    </source>
</evidence>
<evidence type="ECO:0000313" key="3">
    <source>
        <dbReference type="Proteomes" id="UP001222027"/>
    </source>
</evidence>
<sequence length="75" mass="8362">MGSDPLLTLRLLILLGSTGDGSAAAFLVASRLTTPPVWENNPMHTRSIRRRSLRVQIPIGPPVSHRDGRRKEHRK</sequence>
<comment type="caution">
    <text evidence="2">The sequence shown here is derived from an EMBL/GenBank/DDBJ whole genome shotgun (WGS) entry which is preliminary data.</text>
</comment>
<dbReference type="EMBL" id="JAQQAF010000009">
    <property type="protein sequence ID" value="KAJ8458296.1"/>
    <property type="molecule type" value="Genomic_DNA"/>
</dbReference>
<accession>A0AAV8PKE7</accession>
<organism evidence="2 3">
    <name type="scientific">Ensete ventricosum</name>
    <name type="common">Abyssinian banana</name>
    <name type="synonym">Musa ensete</name>
    <dbReference type="NCBI Taxonomy" id="4639"/>
    <lineage>
        <taxon>Eukaryota</taxon>
        <taxon>Viridiplantae</taxon>
        <taxon>Streptophyta</taxon>
        <taxon>Embryophyta</taxon>
        <taxon>Tracheophyta</taxon>
        <taxon>Spermatophyta</taxon>
        <taxon>Magnoliopsida</taxon>
        <taxon>Liliopsida</taxon>
        <taxon>Zingiberales</taxon>
        <taxon>Musaceae</taxon>
        <taxon>Ensete</taxon>
    </lineage>
</organism>
<feature type="chain" id="PRO_5043967356" description="Secreted protein" evidence="1">
    <location>
        <begin position="24"/>
        <end position="75"/>
    </location>
</feature>
<evidence type="ECO:0000256" key="1">
    <source>
        <dbReference type="SAM" id="SignalP"/>
    </source>
</evidence>
<name>A0AAV8PKE7_ENSVE</name>
<protein>
    <recommendedName>
        <fullName evidence="4">Secreted protein</fullName>
    </recommendedName>
</protein>
<dbReference type="Proteomes" id="UP001222027">
    <property type="component" value="Unassembled WGS sequence"/>
</dbReference>
<evidence type="ECO:0000313" key="2">
    <source>
        <dbReference type="EMBL" id="KAJ8458296.1"/>
    </source>
</evidence>
<reference evidence="2 3" key="1">
    <citation type="submission" date="2022-12" db="EMBL/GenBank/DDBJ databases">
        <title>Chromosome-scale assembly of the Ensete ventricosum genome.</title>
        <authorList>
            <person name="Dussert Y."/>
            <person name="Stocks J."/>
            <person name="Wendawek A."/>
            <person name="Woldeyes F."/>
            <person name="Nichols R.A."/>
            <person name="Borrell J.S."/>
        </authorList>
    </citation>
    <scope>NUCLEOTIDE SEQUENCE [LARGE SCALE GENOMIC DNA]</scope>
    <source>
        <strain evidence="3">cv. Maze</strain>
        <tissue evidence="2">Seeds</tissue>
    </source>
</reference>
<feature type="signal peptide" evidence="1">
    <location>
        <begin position="1"/>
        <end position="23"/>
    </location>
</feature>
<keyword evidence="1" id="KW-0732">Signal</keyword>
<dbReference type="AlphaFoldDB" id="A0AAV8PKE7"/>
<keyword evidence="3" id="KW-1185">Reference proteome</keyword>
<gene>
    <name evidence="2" type="ORF">OPV22_031222</name>
</gene>
<proteinExistence type="predicted"/>